<proteinExistence type="predicted"/>
<gene>
    <name evidence="2" type="primary">LOC109077425</name>
</gene>
<name>A0A9Q9V7V9_CYPCA</name>
<dbReference type="GeneID" id="109077425"/>
<evidence type="ECO:0000313" key="2">
    <source>
        <dbReference type="RefSeq" id="XP_018948548.1"/>
    </source>
</evidence>
<dbReference type="AlphaFoldDB" id="A0A9Q9V7V9"/>
<organism evidence="2">
    <name type="scientific">Cyprinus carpio</name>
    <name type="common">Common carp</name>
    <dbReference type="NCBI Taxonomy" id="7962"/>
    <lineage>
        <taxon>Eukaryota</taxon>
        <taxon>Metazoa</taxon>
        <taxon>Chordata</taxon>
        <taxon>Craniata</taxon>
        <taxon>Vertebrata</taxon>
        <taxon>Euteleostomi</taxon>
        <taxon>Actinopterygii</taxon>
        <taxon>Neopterygii</taxon>
        <taxon>Teleostei</taxon>
        <taxon>Ostariophysi</taxon>
        <taxon>Cypriniformes</taxon>
        <taxon>Cyprinidae</taxon>
        <taxon>Cyprininae</taxon>
        <taxon>Cyprinus</taxon>
    </lineage>
</organism>
<dbReference type="RefSeq" id="XP_018948548.1">
    <property type="nucleotide sequence ID" value="XM_019093003.2"/>
</dbReference>
<dbReference type="OrthoDB" id="9049620at2759"/>
<sequence>MIIALKEEEDQKKQKMKEKLEDMNRHISALSHTIKDLEETMKANDVCFLKKFPLTMERIQISQPDPQMPSGVLIYVPRYLGNLPYKVWKKMLNSVQKSKYEDNLCCYTHTENEAGVITWHQRMVMNSASCIWVSRMLRWYSWMSHVPTGGR</sequence>
<protein>
    <submittedName>
        <fullName evidence="2">E3 ubiquitin-protein ligase TRIM35-like</fullName>
    </submittedName>
</protein>
<dbReference type="KEGG" id="ccar:109077425"/>
<feature type="coiled-coil region" evidence="1">
    <location>
        <begin position="2"/>
        <end position="40"/>
    </location>
</feature>
<keyword evidence="1" id="KW-0175">Coiled coil</keyword>
<reference evidence="2" key="1">
    <citation type="submission" date="2025-08" db="UniProtKB">
        <authorList>
            <consortium name="RefSeq"/>
        </authorList>
    </citation>
    <scope>IDENTIFICATION</scope>
    <source>
        <tissue evidence="2">Muscle</tissue>
    </source>
</reference>
<evidence type="ECO:0000256" key="1">
    <source>
        <dbReference type="SAM" id="Coils"/>
    </source>
</evidence>
<dbReference type="Proteomes" id="UP001155660">
    <property type="component" value="Chromosome B8"/>
</dbReference>
<accession>A0A9Q9V7V9</accession>